<accession>A0AAD7IZW2</accession>
<dbReference type="Proteomes" id="UP001215598">
    <property type="component" value="Unassembled WGS sequence"/>
</dbReference>
<name>A0AAD7IZW2_9AGAR</name>
<gene>
    <name evidence="1" type="ORF">B0H16DRAFT_1544797</name>
</gene>
<dbReference type="AlphaFoldDB" id="A0AAD7IZW2"/>
<sequence>MNYILEANYPYLRPQTLHQGDNCSNSMMHPHVLAYGGIRLLPVEEQQLPGGGYESGDVYWLYSLRVKPQNLVGNPTIGTEVPPSEMKSVVLERKLAIGQCRHLFTVNDNWLVSVWNDFHIGIVVRDMVFFLCRLVFDFMEENRWFRTVIFFPDAGGVVRGECEKDGLGRHFRAVVGEDEALRREGAGE</sequence>
<organism evidence="1 2">
    <name type="scientific">Mycena metata</name>
    <dbReference type="NCBI Taxonomy" id="1033252"/>
    <lineage>
        <taxon>Eukaryota</taxon>
        <taxon>Fungi</taxon>
        <taxon>Dikarya</taxon>
        <taxon>Basidiomycota</taxon>
        <taxon>Agaricomycotina</taxon>
        <taxon>Agaricomycetes</taxon>
        <taxon>Agaricomycetidae</taxon>
        <taxon>Agaricales</taxon>
        <taxon>Marasmiineae</taxon>
        <taxon>Mycenaceae</taxon>
        <taxon>Mycena</taxon>
    </lineage>
</organism>
<protein>
    <submittedName>
        <fullName evidence="1">Uncharacterized protein</fullName>
    </submittedName>
</protein>
<reference evidence="1" key="1">
    <citation type="submission" date="2023-03" db="EMBL/GenBank/DDBJ databases">
        <title>Massive genome expansion in bonnet fungi (Mycena s.s.) driven by repeated elements and novel gene families across ecological guilds.</title>
        <authorList>
            <consortium name="Lawrence Berkeley National Laboratory"/>
            <person name="Harder C.B."/>
            <person name="Miyauchi S."/>
            <person name="Viragh M."/>
            <person name="Kuo A."/>
            <person name="Thoen E."/>
            <person name="Andreopoulos B."/>
            <person name="Lu D."/>
            <person name="Skrede I."/>
            <person name="Drula E."/>
            <person name="Henrissat B."/>
            <person name="Morin E."/>
            <person name="Kohler A."/>
            <person name="Barry K."/>
            <person name="LaButti K."/>
            <person name="Morin E."/>
            <person name="Salamov A."/>
            <person name="Lipzen A."/>
            <person name="Mereny Z."/>
            <person name="Hegedus B."/>
            <person name="Baldrian P."/>
            <person name="Stursova M."/>
            <person name="Weitz H."/>
            <person name="Taylor A."/>
            <person name="Grigoriev I.V."/>
            <person name="Nagy L.G."/>
            <person name="Martin F."/>
            <person name="Kauserud H."/>
        </authorList>
    </citation>
    <scope>NUCLEOTIDE SEQUENCE</scope>
    <source>
        <strain evidence="1">CBHHK182m</strain>
    </source>
</reference>
<keyword evidence="2" id="KW-1185">Reference proteome</keyword>
<proteinExistence type="predicted"/>
<evidence type="ECO:0000313" key="1">
    <source>
        <dbReference type="EMBL" id="KAJ7753199.1"/>
    </source>
</evidence>
<dbReference type="EMBL" id="JARKIB010000056">
    <property type="protein sequence ID" value="KAJ7753199.1"/>
    <property type="molecule type" value="Genomic_DNA"/>
</dbReference>
<evidence type="ECO:0000313" key="2">
    <source>
        <dbReference type="Proteomes" id="UP001215598"/>
    </source>
</evidence>
<comment type="caution">
    <text evidence="1">The sequence shown here is derived from an EMBL/GenBank/DDBJ whole genome shotgun (WGS) entry which is preliminary data.</text>
</comment>